<comment type="caution">
    <text evidence="3">The sequence shown here is derived from an EMBL/GenBank/DDBJ whole genome shotgun (WGS) entry which is preliminary data.</text>
</comment>
<protein>
    <recommendedName>
        <fullName evidence="2">Transposase-associated domain-containing protein</fullName>
    </recommendedName>
</protein>
<feature type="region of interest" description="Disordered" evidence="1">
    <location>
        <begin position="242"/>
        <end position="261"/>
    </location>
</feature>
<keyword evidence="4" id="KW-1185">Reference proteome</keyword>
<dbReference type="AlphaFoldDB" id="A0A5N6P231"/>
<reference evidence="3 4" key="1">
    <citation type="submission" date="2019-05" db="EMBL/GenBank/DDBJ databases">
        <title>Mikania micrantha, genome provides insights into the molecular mechanism of rapid growth.</title>
        <authorList>
            <person name="Liu B."/>
        </authorList>
    </citation>
    <scope>NUCLEOTIDE SEQUENCE [LARGE SCALE GENOMIC DNA]</scope>
    <source>
        <strain evidence="3">NLD-2019</strain>
        <tissue evidence="3">Leaf</tissue>
    </source>
</reference>
<dbReference type="InterPro" id="IPR029480">
    <property type="entry name" value="Transpos_assoc"/>
</dbReference>
<accession>A0A5N6P231</accession>
<dbReference type="PANTHER" id="PTHR10775:SF190">
    <property type="entry name" value="TNP2-LIKE TRANSPOSON PROTEIN"/>
    <property type="match status" value="1"/>
</dbReference>
<evidence type="ECO:0000256" key="1">
    <source>
        <dbReference type="SAM" id="MobiDB-lite"/>
    </source>
</evidence>
<dbReference type="OrthoDB" id="1932595at2759"/>
<dbReference type="EMBL" id="SZYD01000007">
    <property type="protein sequence ID" value="KAD5802583.1"/>
    <property type="molecule type" value="Genomic_DNA"/>
</dbReference>
<dbReference type="Pfam" id="PF13963">
    <property type="entry name" value="Transpos_assoc"/>
    <property type="match status" value="1"/>
</dbReference>
<name>A0A5N6P231_9ASTR</name>
<gene>
    <name evidence="3" type="ORF">E3N88_13943</name>
</gene>
<dbReference type="PANTHER" id="PTHR10775">
    <property type="entry name" value="OS08G0208400 PROTEIN"/>
    <property type="match status" value="1"/>
</dbReference>
<evidence type="ECO:0000313" key="4">
    <source>
        <dbReference type="Proteomes" id="UP000326396"/>
    </source>
</evidence>
<proteinExistence type="predicted"/>
<sequence>MGNVRDWMSSPRRLPEFEAGVIEFLNASFAHAAKGGQICCPCKRCMNRYWYRRDGVFDQLKGYGFVENYYVWVFHGEDPSQMRDETITKDNEGGSIHENFHELLRDKYRNIVEERRTIQEGLNEEAKKFYNLVEDGKQELFPGCKNFTKLSFIIRLLLYKTLHGLSNVAFNENLQLLQQMISEAKLPTSFSQAKKNVKDLGFSYDKIPACPNDCMLYWKEHEHVDVYHICHTSKWKQLNEIQRSKHTHQQSSKIPAKMMKP</sequence>
<organism evidence="3 4">
    <name type="scientific">Mikania micrantha</name>
    <name type="common">bitter vine</name>
    <dbReference type="NCBI Taxonomy" id="192012"/>
    <lineage>
        <taxon>Eukaryota</taxon>
        <taxon>Viridiplantae</taxon>
        <taxon>Streptophyta</taxon>
        <taxon>Embryophyta</taxon>
        <taxon>Tracheophyta</taxon>
        <taxon>Spermatophyta</taxon>
        <taxon>Magnoliopsida</taxon>
        <taxon>eudicotyledons</taxon>
        <taxon>Gunneridae</taxon>
        <taxon>Pentapetalae</taxon>
        <taxon>asterids</taxon>
        <taxon>campanulids</taxon>
        <taxon>Asterales</taxon>
        <taxon>Asteraceae</taxon>
        <taxon>Asteroideae</taxon>
        <taxon>Heliantheae alliance</taxon>
        <taxon>Eupatorieae</taxon>
        <taxon>Mikania</taxon>
    </lineage>
</organism>
<dbReference type="Proteomes" id="UP000326396">
    <property type="component" value="Linkage Group LG15"/>
</dbReference>
<evidence type="ECO:0000259" key="2">
    <source>
        <dbReference type="Pfam" id="PF13963"/>
    </source>
</evidence>
<feature type="domain" description="Transposase-associated" evidence="2">
    <location>
        <begin position="5"/>
        <end position="77"/>
    </location>
</feature>
<evidence type="ECO:0000313" key="3">
    <source>
        <dbReference type="EMBL" id="KAD5802583.1"/>
    </source>
</evidence>